<dbReference type="Pfam" id="PF01706">
    <property type="entry name" value="FliG_C"/>
    <property type="match status" value="1"/>
</dbReference>
<protein>
    <submittedName>
        <fullName evidence="3">Flagellar motor switch protein</fullName>
    </submittedName>
</protein>
<dbReference type="EMBL" id="ALAO01000106">
    <property type="protein sequence ID" value="EKO39905.1"/>
    <property type="molecule type" value="Genomic_DNA"/>
</dbReference>
<dbReference type="PATRIC" id="fig|1206767.3.peg.1331"/>
<comment type="caution">
    <text evidence="3">The sequence shown here is derived from an EMBL/GenBank/DDBJ whole genome shotgun (WGS) entry which is preliminary data.</text>
</comment>
<sequence>MPNNPFPLDAALDHYGVASLEFLSPRDIAALFALRCPDYALDNRQLALCLFTAPPLVRSRVLENLNRFRRPRVAALLEAFSDPAAAPPPDAAIEEAVRRFQSSLTYAIASGQVRPPTDPERGSPAPENEFVRPRPWPVDTQPVEHGLLQRLTASLSAWAQRKFGPKAMAEAASPEAGGETDADCRFDVLAATPTEILRFWLPLHNLLRDGDATPLEEIFDRLDTFTQALAQTYLEDIDPDGFKQQGHALFIALRQQLEAYGNRVAVFFETLAAPTQLASETVRARLLETAPGLDARDIAPTQALPLSLRFDPRMPPNDHIRGLLTLQNIARTNGPIALERYAEDRGLGCPILRSGLIFFTTCNDPAVLLEIVRRKGQTMRREWERKASMLLTGFGVLADGGNVFFAQSLMEAHMEECQADATPNAPAQRLAFAPATAWARLFNVARDARLNAAGEPSALTSSDVDALAGLSDKDFGALLGECSNEELILSLANCGNALREKCCRVFNARSLAMIREAVNAMRPVRRFEVEAAQGTLLRTAHKLHQDGVIRLVGQEGGRSHRLRCPLETQFREHEKAENYPL</sequence>
<keyword evidence="3" id="KW-0966">Cell projection</keyword>
<dbReference type="AlphaFoldDB" id="K6GSJ9"/>
<feature type="region of interest" description="Disordered" evidence="1">
    <location>
        <begin position="111"/>
        <end position="135"/>
    </location>
</feature>
<evidence type="ECO:0000313" key="4">
    <source>
        <dbReference type="Proteomes" id="UP000006272"/>
    </source>
</evidence>
<dbReference type="SUPFAM" id="SSF48029">
    <property type="entry name" value="FliG"/>
    <property type="match status" value="1"/>
</dbReference>
<accession>K6GSJ9</accession>
<proteinExistence type="predicted"/>
<dbReference type="InterPro" id="IPR011002">
    <property type="entry name" value="FliG_a-hlx"/>
</dbReference>
<feature type="domain" description="Flagellar motor switch protein FliG C-terminal" evidence="2">
    <location>
        <begin position="465"/>
        <end position="551"/>
    </location>
</feature>
<name>K6GSJ9_9BACT</name>
<evidence type="ECO:0000259" key="2">
    <source>
        <dbReference type="Pfam" id="PF01706"/>
    </source>
</evidence>
<dbReference type="Proteomes" id="UP000006272">
    <property type="component" value="Unassembled WGS sequence"/>
</dbReference>
<evidence type="ECO:0000313" key="3">
    <source>
        <dbReference type="EMBL" id="EKO39905.1"/>
    </source>
</evidence>
<dbReference type="InterPro" id="IPR023087">
    <property type="entry name" value="Flg_Motor_Flig_C"/>
</dbReference>
<gene>
    <name evidence="3" type="ORF">B193_1363</name>
</gene>
<organism evidence="3 4">
    <name type="scientific">Solidesulfovibrio magneticus str. Maddingley MBC34</name>
    <dbReference type="NCBI Taxonomy" id="1206767"/>
    <lineage>
        <taxon>Bacteria</taxon>
        <taxon>Pseudomonadati</taxon>
        <taxon>Thermodesulfobacteriota</taxon>
        <taxon>Desulfovibrionia</taxon>
        <taxon>Desulfovibrionales</taxon>
        <taxon>Desulfovibrionaceae</taxon>
        <taxon>Solidesulfovibrio</taxon>
    </lineage>
</organism>
<evidence type="ECO:0000256" key="1">
    <source>
        <dbReference type="SAM" id="MobiDB-lite"/>
    </source>
</evidence>
<dbReference type="Gene3D" id="1.10.220.30">
    <property type="match status" value="1"/>
</dbReference>
<keyword evidence="3" id="KW-0282">Flagellum</keyword>
<reference evidence="3 4" key="1">
    <citation type="submission" date="2012-07" db="EMBL/GenBank/DDBJ databases">
        <title>Draft genome sequence of Desulfovibrio magneticus str. Maddingley MBC34 obtained from a metagenomic sequence of a methanogenic enrichment isolated from coal-seam formation water in Victoria, Australia.</title>
        <authorList>
            <person name="Greenfield P."/>
            <person name="Hendry P."/>
            <person name="Li D."/>
            <person name="Rosewarne C.P."/>
            <person name="Tran-Dinh N."/>
            <person name="Elbourne L.D.H."/>
            <person name="Paulsen I.T."/>
            <person name="Midgley D.J."/>
        </authorList>
    </citation>
    <scope>NUCLEOTIDE SEQUENCE [LARGE SCALE GENOMIC DNA]</scope>
    <source>
        <strain evidence="4">Maddingley MBC34</strain>
    </source>
</reference>
<keyword evidence="3" id="KW-0969">Cilium</keyword>